<organism evidence="11 12">
    <name type="scientific">Pisum sativum</name>
    <name type="common">Garden pea</name>
    <name type="synonym">Lathyrus oleraceus</name>
    <dbReference type="NCBI Taxonomy" id="3888"/>
    <lineage>
        <taxon>Eukaryota</taxon>
        <taxon>Viridiplantae</taxon>
        <taxon>Streptophyta</taxon>
        <taxon>Embryophyta</taxon>
        <taxon>Tracheophyta</taxon>
        <taxon>Spermatophyta</taxon>
        <taxon>Magnoliopsida</taxon>
        <taxon>eudicotyledons</taxon>
        <taxon>Gunneridae</taxon>
        <taxon>Pentapetalae</taxon>
        <taxon>rosids</taxon>
        <taxon>fabids</taxon>
        <taxon>Fabales</taxon>
        <taxon>Fabaceae</taxon>
        <taxon>Papilionoideae</taxon>
        <taxon>50 kb inversion clade</taxon>
        <taxon>NPAAA clade</taxon>
        <taxon>Hologalegina</taxon>
        <taxon>IRL clade</taxon>
        <taxon>Fabeae</taxon>
        <taxon>Lathyrus</taxon>
    </lineage>
</organism>
<comment type="caution">
    <text evidence="11">The sequence shown here is derived from an EMBL/GenBank/DDBJ whole genome shotgun (WGS) entry which is preliminary data.</text>
</comment>
<keyword evidence="4" id="KW-0238">DNA-binding</keyword>
<name>A0A9D4W7R8_PEA</name>
<evidence type="ECO:0000256" key="8">
    <source>
        <dbReference type="ARBA" id="ARBA00024343"/>
    </source>
</evidence>
<comment type="similarity">
    <text evidence="8">Belongs to the AP2/ERF transcription factor family. ERF subfamily.</text>
</comment>
<evidence type="ECO:0000313" key="11">
    <source>
        <dbReference type="EMBL" id="KAI5396602.1"/>
    </source>
</evidence>
<dbReference type="GO" id="GO:0003700">
    <property type="term" value="F:DNA-binding transcription factor activity"/>
    <property type="evidence" value="ECO:0007669"/>
    <property type="project" value="InterPro"/>
</dbReference>
<protein>
    <recommendedName>
        <fullName evidence="10">AP2/ERF domain-containing protein</fullName>
    </recommendedName>
</protein>
<proteinExistence type="inferred from homology"/>
<evidence type="ECO:0000256" key="1">
    <source>
        <dbReference type="ARBA" id="ARBA00004123"/>
    </source>
</evidence>
<evidence type="ECO:0000256" key="4">
    <source>
        <dbReference type="ARBA" id="ARBA00023125"/>
    </source>
</evidence>
<dbReference type="AlphaFoldDB" id="A0A9D4W7R8"/>
<evidence type="ECO:0000259" key="10">
    <source>
        <dbReference type="PROSITE" id="PS51032"/>
    </source>
</evidence>
<keyword evidence="5" id="KW-0010">Activator</keyword>
<dbReference type="Gramene" id="Psat06G0270600-T1">
    <property type="protein sequence ID" value="KAI5396602.1"/>
    <property type="gene ID" value="KIW84_062706"/>
</dbReference>
<feature type="region of interest" description="Disordered" evidence="9">
    <location>
        <begin position="133"/>
        <end position="173"/>
    </location>
</feature>
<dbReference type="InterPro" id="IPR016177">
    <property type="entry name" value="DNA-bd_dom_sf"/>
</dbReference>
<accession>A0A9D4W7R8</accession>
<feature type="domain" description="AP2/ERF" evidence="10">
    <location>
        <begin position="13"/>
        <end position="103"/>
    </location>
</feature>
<evidence type="ECO:0000256" key="6">
    <source>
        <dbReference type="ARBA" id="ARBA00023163"/>
    </source>
</evidence>
<dbReference type="PANTHER" id="PTHR31657:SF40">
    <property type="entry name" value="ETHYLENE-RESPONSIVE TRANSCRIPTION FACTOR ERF062"/>
    <property type="match status" value="1"/>
</dbReference>
<dbReference type="InterPro" id="IPR036955">
    <property type="entry name" value="AP2/ERF_dom_sf"/>
</dbReference>
<dbReference type="InterPro" id="IPR051758">
    <property type="entry name" value="ERF/AP2-like"/>
</dbReference>
<evidence type="ECO:0000313" key="12">
    <source>
        <dbReference type="Proteomes" id="UP001058974"/>
    </source>
</evidence>
<comment type="subcellular location">
    <subcellularLocation>
        <location evidence="1">Nucleus</location>
    </subcellularLocation>
</comment>
<gene>
    <name evidence="11" type="ORF">KIW84_062706</name>
</gene>
<evidence type="ECO:0000256" key="9">
    <source>
        <dbReference type="SAM" id="MobiDB-lite"/>
    </source>
</evidence>
<dbReference type="SUPFAM" id="SSF54171">
    <property type="entry name" value="DNA-binding domain"/>
    <property type="match status" value="1"/>
</dbReference>
<evidence type="ECO:0000256" key="2">
    <source>
        <dbReference type="ARBA" id="ARBA00022745"/>
    </source>
</evidence>
<dbReference type="PROSITE" id="PS51032">
    <property type="entry name" value="AP2_ERF"/>
    <property type="match status" value="1"/>
</dbReference>
<dbReference type="InterPro" id="IPR001471">
    <property type="entry name" value="AP2/ERF_dom"/>
</dbReference>
<reference evidence="11 12" key="1">
    <citation type="journal article" date="2022" name="Nat. Genet.">
        <title>Improved pea reference genome and pan-genome highlight genomic features and evolutionary characteristics.</title>
        <authorList>
            <person name="Yang T."/>
            <person name="Liu R."/>
            <person name="Luo Y."/>
            <person name="Hu S."/>
            <person name="Wang D."/>
            <person name="Wang C."/>
            <person name="Pandey M.K."/>
            <person name="Ge S."/>
            <person name="Xu Q."/>
            <person name="Li N."/>
            <person name="Li G."/>
            <person name="Huang Y."/>
            <person name="Saxena R.K."/>
            <person name="Ji Y."/>
            <person name="Li M."/>
            <person name="Yan X."/>
            <person name="He Y."/>
            <person name="Liu Y."/>
            <person name="Wang X."/>
            <person name="Xiang C."/>
            <person name="Varshney R.K."/>
            <person name="Ding H."/>
            <person name="Gao S."/>
            <person name="Zong X."/>
        </authorList>
    </citation>
    <scope>NUCLEOTIDE SEQUENCE [LARGE SCALE GENOMIC DNA]</scope>
    <source>
        <strain evidence="11 12">cv. Zhongwan 6</strain>
    </source>
</reference>
<keyword evidence="3" id="KW-0805">Transcription regulation</keyword>
<dbReference type="GO" id="GO:0009873">
    <property type="term" value="P:ethylene-activated signaling pathway"/>
    <property type="evidence" value="ECO:0007669"/>
    <property type="project" value="UniProtKB-KW"/>
</dbReference>
<dbReference type="SMART" id="SM00380">
    <property type="entry name" value="AP2"/>
    <property type="match status" value="1"/>
</dbReference>
<evidence type="ECO:0000256" key="5">
    <source>
        <dbReference type="ARBA" id="ARBA00023159"/>
    </source>
</evidence>
<sequence>MIKFALAPAMNHELRTLTPLPATHRRMMPWSHNLPPTEKDPHADNFNVLIESTSIQRRNPSSRLPRNRTRVWLETFDTAEDVAIAYDTASYILRSECAQLNFPDLKHVIRANSLNGTIASLIEAKLQAISQRGVSSASSNSHRKQGDSLARSNNKHVDEIENGNETMKELKVF</sequence>
<dbReference type="Proteomes" id="UP001058974">
    <property type="component" value="Chromosome 6"/>
</dbReference>
<dbReference type="Gene3D" id="3.30.730.10">
    <property type="entry name" value="AP2/ERF domain"/>
    <property type="match status" value="1"/>
</dbReference>
<dbReference type="GO" id="GO:0000976">
    <property type="term" value="F:transcription cis-regulatory region binding"/>
    <property type="evidence" value="ECO:0007669"/>
    <property type="project" value="UniProtKB-ARBA"/>
</dbReference>
<dbReference type="CDD" id="cd00018">
    <property type="entry name" value="AP2"/>
    <property type="match status" value="1"/>
</dbReference>
<dbReference type="EMBL" id="JAMSHJ010000006">
    <property type="protein sequence ID" value="KAI5396602.1"/>
    <property type="molecule type" value="Genomic_DNA"/>
</dbReference>
<evidence type="ECO:0000256" key="7">
    <source>
        <dbReference type="ARBA" id="ARBA00023242"/>
    </source>
</evidence>
<dbReference type="PANTHER" id="PTHR31657">
    <property type="entry name" value="ETHYLENE-RESPONSIVE TRANSCRIPTION FACTOR ERF061"/>
    <property type="match status" value="1"/>
</dbReference>
<keyword evidence="7" id="KW-0539">Nucleus</keyword>
<keyword evidence="12" id="KW-1185">Reference proteome</keyword>
<keyword evidence="6" id="KW-0804">Transcription</keyword>
<keyword evidence="2" id="KW-0936">Ethylene signaling pathway</keyword>
<evidence type="ECO:0000256" key="3">
    <source>
        <dbReference type="ARBA" id="ARBA00023015"/>
    </source>
</evidence>
<dbReference type="GO" id="GO:0005634">
    <property type="term" value="C:nucleus"/>
    <property type="evidence" value="ECO:0007669"/>
    <property type="project" value="UniProtKB-SubCell"/>
</dbReference>